<gene>
    <name evidence="1" type="ORF">GGQ88_001347</name>
</gene>
<dbReference type="Proteomes" id="UP000562395">
    <property type="component" value="Unassembled WGS sequence"/>
</dbReference>
<proteinExistence type="predicted"/>
<dbReference type="RefSeq" id="WP_183612331.1">
    <property type="nucleotide sequence ID" value="NZ_JACICY010000002.1"/>
</dbReference>
<accession>A0A7W6EVE7</accession>
<protein>
    <recommendedName>
        <fullName evidence="3">Sel1 repeat family protein</fullName>
    </recommendedName>
</protein>
<sequence length="237" mass="25310">MMRALWLCLIAVLAIAASGAELDRASRRIPQLATLVPTPFRSFAQEQLVSSTVRSDSPAMALQDAQLLVRRRPVPSEHLSLLAIAEERVGKSEKSGLLVQAAARRGWRDPIAQQAMFAIAFNAGDAGESARRLAAMWALQDNQAPLRDLTAQLLAKPEGRAALAETLGSGGRWTSSFLATVPQSAPVELAQTVALAAAKGIRLDCRATTRLQQFYNGRKMVAELAAISPAVSNCTPG</sequence>
<keyword evidence="2" id="KW-1185">Reference proteome</keyword>
<organism evidence="1 2">
    <name type="scientific">Novosphingobium hassiacum</name>
    <dbReference type="NCBI Taxonomy" id="173676"/>
    <lineage>
        <taxon>Bacteria</taxon>
        <taxon>Pseudomonadati</taxon>
        <taxon>Pseudomonadota</taxon>
        <taxon>Alphaproteobacteria</taxon>
        <taxon>Sphingomonadales</taxon>
        <taxon>Sphingomonadaceae</taxon>
        <taxon>Novosphingobium</taxon>
    </lineage>
</organism>
<evidence type="ECO:0008006" key="3">
    <source>
        <dbReference type="Google" id="ProtNLM"/>
    </source>
</evidence>
<evidence type="ECO:0000313" key="1">
    <source>
        <dbReference type="EMBL" id="MBB3860086.1"/>
    </source>
</evidence>
<evidence type="ECO:0000313" key="2">
    <source>
        <dbReference type="Proteomes" id="UP000562395"/>
    </source>
</evidence>
<name>A0A7W6EVE7_9SPHN</name>
<dbReference type="EMBL" id="JACICY010000002">
    <property type="protein sequence ID" value="MBB3860086.1"/>
    <property type="molecule type" value="Genomic_DNA"/>
</dbReference>
<comment type="caution">
    <text evidence="1">The sequence shown here is derived from an EMBL/GenBank/DDBJ whole genome shotgun (WGS) entry which is preliminary data.</text>
</comment>
<reference evidence="1 2" key="1">
    <citation type="submission" date="2020-08" db="EMBL/GenBank/DDBJ databases">
        <title>Genomic Encyclopedia of Type Strains, Phase IV (KMG-IV): sequencing the most valuable type-strain genomes for metagenomic binning, comparative biology and taxonomic classification.</title>
        <authorList>
            <person name="Goeker M."/>
        </authorList>
    </citation>
    <scope>NUCLEOTIDE SEQUENCE [LARGE SCALE GENOMIC DNA]</scope>
    <source>
        <strain evidence="1 2">DSM 14552</strain>
    </source>
</reference>
<dbReference type="AlphaFoldDB" id="A0A7W6EVE7"/>